<evidence type="ECO:0000256" key="1">
    <source>
        <dbReference type="SAM" id="Coils"/>
    </source>
</evidence>
<sequence length="316" mass="37305">MNILPKKRWHVRTKDNIARVRRDEAEAKELEQKRQEKLLLAESEARINFLRRKSGASKTTFTDHGNELSVVKETQSDNQQNVDLFSDYKTHIKKTNKALEQEKKEEQEKYEKQIGYLTYLGQDTNEALKLQSWYEKAPIREEIGDRIVHEKDLKNKHSQDPLTLINALLPAIDSKTIKDNSSKRAHEEETTASCTSPPQRKKKKSHNEDLSSISARHKKRKKHKKHKQNKKEKCKKQKYFNYESDTEELQRLKQEKLLKLRKERLDRETSERLRQEALLAPMNSKQDLHSAKIPPARIVQKYNSQFNPELAKQNMM</sequence>
<dbReference type="PANTHER" id="PTHR22093">
    <property type="entry name" value="LEUKOCYTE RECEPTOR CLUSTER LRC MEMBER 1"/>
    <property type="match status" value="1"/>
</dbReference>
<dbReference type="AlphaFoldDB" id="W8C1Y2"/>
<accession>W8C1Y2</accession>
<evidence type="ECO:0000259" key="3">
    <source>
        <dbReference type="SMART" id="SM01083"/>
    </source>
</evidence>
<feature type="coiled-coil region" evidence="1">
    <location>
        <begin position="89"/>
        <end position="116"/>
    </location>
</feature>
<dbReference type="PANTHER" id="PTHR22093:SF0">
    <property type="entry name" value="LEUKOCYTE RECEPTOR CLUSTER MEMBER 1"/>
    <property type="match status" value="1"/>
</dbReference>
<gene>
    <name evidence="4" type="primary">LENG1</name>
</gene>
<feature type="domain" description="CBF1-interacting co-repressor CIR N-terminal" evidence="3">
    <location>
        <begin position="8"/>
        <end position="44"/>
    </location>
</feature>
<proteinExistence type="evidence at transcript level"/>
<feature type="region of interest" description="Disordered" evidence="2">
    <location>
        <begin position="176"/>
        <end position="237"/>
    </location>
</feature>
<reference evidence="4" key="2">
    <citation type="journal article" date="2014" name="BMC Genomics">
        <title>A genomic perspective to assessing quality of mass-reared SIT flies used in Mediterranean fruit fly (Ceratitis capitata) eradication in California.</title>
        <authorList>
            <person name="Calla B."/>
            <person name="Hall B."/>
            <person name="Hou S."/>
            <person name="Geib S.M."/>
        </authorList>
    </citation>
    <scope>NUCLEOTIDE SEQUENCE</scope>
</reference>
<reference evidence="4" key="1">
    <citation type="submission" date="2013-07" db="EMBL/GenBank/DDBJ databases">
        <authorList>
            <person name="Geib S."/>
        </authorList>
    </citation>
    <scope>NUCLEOTIDE SEQUENCE</scope>
</reference>
<name>W8C1Y2_CERCA</name>
<dbReference type="EMBL" id="GAMC01010831">
    <property type="protein sequence ID" value="JAB95724.1"/>
    <property type="molecule type" value="mRNA"/>
</dbReference>
<dbReference type="InterPro" id="IPR039875">
    <property type="entry name" value="LENG1-like"/>
</dbReference>
<feature type="compositionally biased region" description="Basic and acidic residues" evidence="2">
    <location>
        <begin position="176"/>
        <end position="189"/>
    </location>
</feature>
<dbReference type="SMART" id="SM01083">
    <property type="entry name" value="Cir_N"/>
    <property type="match status" value="1"/>
</dbReference>
<dbReference type="OrthoDB" id="2159131at2759"/>
<dbReference type="EMBL" id="GAMC01010833">
    <property type="protein sequence ID" value="JAB95722.1"/>
    <property type="molecule type" value="mRNA"/>
</dbReference>
<dbReference type="Pfam" id="PF10197">
    <property type="entry name" value="Cir_N"/>
    <property type="match status" value="1"/>
</dbReference>
<keyword evidence="4" id="KW-0675">Receptor</keyword>
<feature type="compositionally biased region" description="Basic residues" evidence="2">
    <location>
        <begin position="215"/>
        <end position="237"/>
    </location>
</feature>
<protein>
    <submittedName>
        <fullName evidence="4">Leukocyte receptor cluster member 1</fullName>
    </submittedName>
</protein>
<organism evidence="4">
    <name type="scientific">Ceratitis capitata</name>
    <name type="common">Mediterranean fruit fly</name>
    <name type="synonym">Tephritis capitata</name>
    <dbReference type="NCBI Taxonomy" id="7213"/>
    <lineage>
        <taxon>Eukaryota</taxon>
        <taxon>Metazoa</taxon>
        <taxon>Ecdysozoa</taxon>
        <taxon>Arthropoda</taxon>
        <taxon>Hexapoda</taxon>
        <taxon>Insecta</taxon>
        <taxon>Pterygota</taxon>
        <taxon>Neoptera</taxon>
        <taxon>Endopterygota</taxon>
        <taxon>Diptera</taxon>
        <taxon>Brachycera</taxon>
        <taxon>Muscomorpha</taxon>
        <taxon>Tephritoidea</taxon>
        <taxon>Tephritidae</taxon>
        <taxon>Ceratitis</taxon>
        <taxon>Ceratitis</taxon>
    </lineage>
</organism>
<feature type="coiled-coil region" evidence="1">
    <location>
        <begin position="20"/>
        <end position="53"/>
    </location>
</feature>
<dbReference type="InterPro" id="IPR019339">
    <property type="entry name" value="CIR_N_dom"/>
</dbReference>
<evidence type="ECO:0000256" key="2">
    <source>
        <dbReference type="SAM" id="MobiDB-lite"/>
    </source>
</evidence>
<evidence type="ECO:0000313" key="4">
    <source>
        <dbReference type="EMBL" id="JAB95724.1"/>
    </source>
</evidence>
<keyword evidence="1" id="KW-0175">Coiled coil</keyword>